<dbReference type="GO" id="GO:0033588">
    <property type="term" value="C:elongator holoenzyme complex"/>
    <property type="evidence" value="ECO:0007669"/>
    <property type="project" value="InterPro"/>
</dbReference>
<evidence type="ECO:0000313" key="1">
    <source>
        <dbReference type="Ensembl" id="ENSSAUP00010018316.1"/>
    </source>
</evidence>
<dbReference type="GeneTree" id="ENSGT00390000011734"/>
<dbReference type="Pfam" id="PF09807">
    <property type="entry name" value="ELP6"/>
    <property type="match status" value="1"/>
</dbReference>
<protein>
    <submittedName>
        <fullName evidence="1">Elongator acetyltransferase complex subunit 6</fullName>
    </submittedName>
</protein>
<dbReference type="GO" id="GO:0002098">
    <property type="term" value="P:tRNA wobble uridine modification"/>
    <property type="evidence" value="ECO:0007669"/>
    <property type="project" value="InterPro"/>
</dbReference>
<accession>A0A671UXB0</accession>
<reference evidence="1" key="3">
    <citation type="submission" date="2025-09" db="UniProtKB">
        <authorList>
            <consortium name="Ensembl"/>
        </authorList>
    </citation>
    <scope>IDENTIFICATION</scope>
</reference>
<name>A0A671UXB0_SPAAU</name>
<sequence length="65" mass="7395">MYTELNSILNTTPDSFTKGEFILVSDRQSDASFLVHHFLSLYLRAWWHHTNNAESLCVTCVSSGC</sequence>
<proteinExistence type="predicted"/>
<dbReference type="AlphaFoldDB" id="A0A671UXB0"/>
<dbReference type="Ensembl" id="ENSSAUT00010019349.1">
    <property type="protein sequence ID" value="ENSSAUP00010018316.1"/>
    <property type="gene ID" value="ENSSAUG00010008273.1"/>
</dbReference>
<keyword evidence="2" id="KW-1185">Reference proteome</keyword>
<dbReference type="Proteomes" id="UP000472265">
    <property type="component" value="Chromosome 17"/>
</dbReference>
<dbReference type="InterPro" id="IPR018627">
    <property type="entry name" value="ELP6"/>
</dbReference>
<organism evidence="1 2">
    <name type="scientific">Sparus aurata</name>
    <name type="common">Gilthead sea bream</name>
    <dbReference type="NCBI Taxonomy" id="8175"/>
    <lineage>
        <taxon>Eukaryota</taxon>
        <taxon>Metazoa</taxon>
        <taxon>Chordata</taxon>
        <taxon>Craniata</taxon>
        <taxon>Vertebrata</taxon>
        <taxon>Euteleostomi</taxon>
        <taxon>Actinopterygii</taxon>
        <taxon>Neopterygii</taxon>
        <taxon>Teleostei</taxon>
        <taxon>Neoteleostei</taxon>
        <taxon>Acanthomorphata</taxon>
        <taxon>Eupercaria</taxon>
        <taxon>Spariformes</taxon>
        <taxon>Sparidae</taxon>
        <taxon>Sparus</taxon>
    </lineage>
</organism>
<gene>
    <name evidence="1" type="primary">ELP6</name>
    <name evidence="1" type="synonym">elp6</name>
</gene>
<reference evidence="1" key="1">
    <citation type="submission" date="2021-04" db="EMBL/GenBank/DDBJ databases">
        <authorList>
            <consortium name="Wellcome Sanger Institute Data Sharing"/>
        </authorList>
    </citation>
    <scope>NUCLEOTIDE SEQUENCE [LARGE SCALE GENOMIC DNA]</scope>
</reference>
<dbReference type="UniPathway" id="UPA00988"/>
<evidence type="ECO:0000313" key="2">
    <source>
        <dbReference type="Proteomes" id="UP000472265"/>
    </source>
</evidence>
<reference evidence="1" key="2">
    <citation type="submission" date="2025-08" db="UniProtKB">
        <authorList>
            <consortium name="Ensembl"/>
        </authorList>
    </citation>
    <scope>IDENTIFICATION</scope>
</reference>